<dbReference type="PRINTS" id="PR00625">
    <property type="entry name" value="JDOMAIN"/>
</dbReference>
<dbReference type="Pfam" id="PF14901">
    <property type="entry name" value="Jiv90"/>
    <property type="match status" value="1"/>
</dbReference>
<feature type="compositionally biased region" description="Basic and acidic residues" evidence="1">
    <location>
        <begin position="923"/>
        <end position="935"/>
    </location>
</feature>
<dbReference type="AlphaFoldDB" id="A0A915ASR5"/>
<dbReference type="Pfam" id="PF00226">
    <property type="entry name" value="DnaJ"/>
    <property type="match status" value="1"/>
</dbReference>
<feature type="region of interest" description="Disordered" evidence="1">
    <location>
        <begin position="913"/>
        <end position="944"/>
    </location>
</feature>
<dbReference type="InterPro" id="IPR001623">
    <property type="entry name" value="DnaJ_domain"/>
</dbReference>
<dbReference type="PANTHER" id="PTHR44665">
    <property type="entry name" value="DNAJ HOMOLOG SUBFAMILY C MEMBER 14"/>
    <property type="match status" value="1"/>
</dbReference>
<evidence type="ECO:0000313" key="4">
    <source>
        <dbReference type="WBParaSite" id="PgR014X_g098_t01"/>
    </source>
</evidence>
<dbReference type="InterPro" id="IPR032843">
    <property type="entry name" value="Jiv"/>
</dbReference>
<feature type="compositionally biased region" description="Basic and acidic residues" evidence="1">
    <location>
        <begin position="330"/>
        <end position="345"/>
    </location>
</feature>
<dbReference type="CDD" id="cd06257">
    <property type="entry name" value="DnaJ"/>
    <property type="match status" value="1"/>
</dbReference>
<feature type="compositionally biased region" description="Low complexity" evidence="1">
    <location>
        <begin position="283"/>
        <end position="293"/>
    </location>
</feature>
<dbReference type="SUPFAM" id="SSF46565">
    <property type="entry name" value="Chaperone J-domain"/>
    <property type="match status" value="1"/>
</dbReference>
<proteinExistence type="predicted"/>
<name>A0A915ASR5_PARUN</name>
<dbReference type="InterPro" id="IPR036869">
    <property type="entry name" value="J_dom_sf"/>
</dbReference>
<evidence type="ECO:0000259" key="2">
    <source>
        <dbReference type="PROSITE" id="PS50076"/>
    </source>
</evidence>
<dbReference type="Proteomes" id="UP000887569">
    <property type="component" value="Unplaced"/>
</dbReference>
<feature type="compositionally biased region" description="Polar residues" evidence="1">
    <location>
        <begin position="533"/>
        <end position="542"/>
    </location>
</feature>
<sequence>MANLTSSSIDDQQERHFIGDLLSEEDVFGQPNGTRIEGSASSRLSTGGVLPSSGPLGPSPNQTYWPEPPPPYSPYTVGPPQWPSMNHQPPAGLLAPPVATLFGQSPTATAVTRTDFYQAPFNGPGEWDPVTGAPIDAYLQVGSGIPYSPHTGIPILKPVMPAGGAVNTVQHHYHSMYHHHHHHSVVNSHRFTGPPNVMQHAAPPGMTQGYAGMEPNPLLHVDTMHTQRSAPRTLVKKQNSVTIPYGDGAVSPNCAQQPGGGGTVPPPGKSYRDAASKKQRVAPSSTSPSSTSPVLANTVGQGTVRHASSSSSGGTPQLIARKITPSQRTLSDRHSSGDSLLDGHHAALTGSGSLENGEKYRSSAGLIEGGKGANANGRRVTENEFQKITHKKSKGCKGSKSEQIIADEDGLAGSQAVDASSRFDVLQSLGSQSATSLLQQSNPSPSRRSRSSGVAHHDSQVAGSKAMKGNVAPGGQHDQQDADSQLTKGVHGGELFSGRTTDDLCTNAAAVKVNALSQRPVAKKIGTRRELSEQNTVDSQRTGTRKQRAAARKRHNTAFDYLNLIVLAVLSLLRRAAQWIADLVIDISLQLKDITVYAALATYTSVTVSCQRSWYSSWDRLRLLWNNICSFNARKLWASEENERGEWGLSDNIQLPTTGDEAMERLLRCHGQDAYVVLGLRADCSDEDIKRYYKRQAVLVHPDKNHSNGADEAFKILSRAFDAIGTPEARLKYNLANLHKNPLHKEMEELWERLREKMNETRNTMHCDCGSKHARVPVEGIRACEARYCKKCRIRHPAKHNDIWAETRCGGFWWVYYACLDGVVYDITQWATCPNNRLKHMKANSHAVQYRLISTTGPLASKSDSSSSRHNKKSQQQQETDELDYLSGCAFGGGTEIGCGCPMPMGCGNGLGAGASQQASYRPPDRRALDGDRPRRAGRRRKLR</sequence>
<evidence type="ECO:0000313" key="5">
    <source>
        <dbReference type="WBParaSite" id="PgR014X_g098_t02"/>
    </source>
</evidence>
<protein>
    <submittedName>
        <fullName evidence="4 5">J domain-containing protein</fullName>
    </submittedName>
</protein>
<dbReference type="PROSITE" id="PS50076">
    <property type="entry name" value="DNAJ_2"/>
    <property type="match status" value="1"/>
</dbReference>
<feature type="region of interest" description="Disordered" evidence="1">
    <location>
        <begin position="243"/>
        <end position="357"/>
    </location>
</feature>
<feature type="region of interest" description="Disordered" evidence="1">
    <location>
        <begin position="434"/>
        <end position="493"/>
    </location>
</feature>
<dbReference type="InterPro" id="IPR052317">
    <property type="entry name" value="Viral_replicn-host_int_reg"/>
</dbReference>
<evidence type="ECO:0000256" key="1">
    <source>
        <dbReference type="SAM" id="MobiDB-lite"/>
    </source>
</evidence>
<feature type="region of interest" description="Disordered" evidence="1">
    <location>
        <begin position="858"/>
        <end position="880"/>
    </location>
</feature>
<evidence type="ECO:0000313" key="3">
    <source>
        <dbReference type="Proteomes" id="UP000887569"/>
    </source>
</evidence>
<feature type="compositionally biased region" description="Polar residues" evidence="1">
    <location>
        <begin position="1"/>
        <end position="10"/>
    </location>
</feature>
<feature type="region of interest" description="Disordered" evidence="1">
    <location>
        <begin position="524"/>
        <end position="547"/>
    </location>
</feature>
<feature type="region of interest" description="Disordered" evidence="1">
    <location>
        <begin position="1"/>
        <end position="72"/>
    </location>
</feature>
<feature type="compositionally biased region" description="Polar residues" evidence="1">
    <location>
        <begin position="294"/>
        <end position="315"/>
    </location>
</feature>
<organism evidence="3 4">
    <name type="scientific">Parascaris univalens</name>
    <name type="common">Nematode worm</name>
    <dbReference type="NCBI Taxonomy" id="6257"/>
    <lineage>
        <taxon>Eukaryota</taxon>
        <taxon>Metazoa</taxon>
        <taxon>Ecdysozoa</taxon>
        <taxon>Nematoda</taxon>
        <taxon>Chromadorea</taxon>
        <taxon>Rhabditida</taxon>
        <taxon>Spirurina</taxon>
        <taxon>Ascaridomorpha</taxon>
        <taxon>Ascaridoidea</taxon>
        <taxon>Ascarididae</taxon>
        <taxon>Parascaris</taxon>
    </lineage>
</organism>
<dbReference type="SMART" id="SM00271">
    <property type="entry name" value="DnaJ"/>
    <property type="match status" value="1"/>
</dbReference>
<feature type="compositionally biased region" description="Low complexity" evidence="1">
    <location>
        <begin position="44"/>
        <end position="65"/>
    </location>
</feature>
<keyword evidence="3" id="KW-1185">Reference proteome</keyword>
<dbReference type="PANTHER" id="PTHR44665:SF1">
    <property type="entry name" value="DNAJ HOMOLOG SUBFAMILY C MEMBER 14"/>
    <property type="match status" value="1"/>
</dbReference>
<dbReference type="WBParaSite" id="PgR014X_g098_t01">
    <property type="protein sequence ID" value="PgR014X_g098_t01"/>
    <property type="gene ID" value="PgR014X_g098"/>
</dbReference>
<feature type="compositionally biased region" description="Low complexity" evidence="1">
    <location>
        <begin position="861"/>
        <end position="878"/>
    </location>
</feature>
<accession>A0A915ASR5</accession>
<feature type="domain" description="J" evidence="2">
    <location>
        <begin position="673"/>
        <end position="737"/>
    </location>
</feature>
<dbReference type="WBParaSite" id="PgR014X_g098_t02">
    <property type="protein sequence ID" value="PgR014X_g098_t02"/>
    <property type="gene ID" value="PgR014X_g098"/>
</dbReference>
<reference evidence="4 5" key="1">
    <citation type="submission" date="2022-11" db="UniProtKB">
        <authorList>
            <consortium name="WormBaseParasite"/>
        </authorList>
    </citation>
    <scope>IDENTIFICATION</scope>
</reference>
<dbReference type="Gene3D" id="1.10.287.110">
    <property type="entry name" value="DnaJ domain"/>
    <property type="match status" value="1"/>
</dbReference>